<evidence type="ECO:0000313" key="3">
    <source>
        <dbReference type="Proteomes" id="UP000091820"/>
    </source>
</evidence>
<evidence type="ECO:0000256" key="1">
    <source>
        <dbReference type="SAM" id="Phobius"/>
    </source>
</evidence>
<protein>
    <submittedName>
        <fullName evidence="2">Uncharacterized protein</fullName>
    </submittedName>
</protein>
<feature type="transmembrane region" description="Helical" evidence="1">
    <location>
        <begin position="71"/>
        <end position="94"/>
    </location>
</feature>
<evidence type="ECO:0000313" key="2">
    <source>
        <dbReference type="EnsemblMetazoa" id="GBRI044261-PA"/>
    </source>
</evidence>
<reference evidence="3" key="1">
    <citation type="submission" date="2014-03" db="EMBL/GenBank/DDBJ databases">
        <authorList>
            <person name="Aksoy S."/>
            <person name="Warren W."/>
            <person name="Wilson R.K."/>
        </authorList>
    </citation>
    <scope>NUCLEOTIDE SEQUENCE [LARGE SCALE GENOMIC DNA]</scope>
    <source>
        <strain evidence="3">IAEA</strain>
    </source>
</reference>
<organism evidence="2 3">
    <name type="scientific">Glossina brevipalpis</name>
    <dbReference type="NCBI Taxonomy" id="37001"/>
    <lineage>
        <taxon>Eukaryota</taxon>
        <taxon>Metazoa</taxon>
        <taxon>Ecdysozoa</taxon>
        <taxon>Arthropoda</taxon>
        <taxon>Hexapoda</taxon>
        <taxon>Insecta</taxon>
        <taxon>Pterygota</taxon>
        <taxon>Neoptera</taxon>
        <taxon>Endopterygota</taxon>
        <taxon>Diptera</taxon>
        <taxon>Brachycera</taxon>
        <taxon>Muscomorpha</taxon>
        <taxon>Hippoboscoidea</taxon>
        <taxon>Glossinidae</taxon>
        <taxon>Glossina</taxon>
    </lineage>
</organism>
<keyword evidence="1" id="KW-0472">Membrane</keyword>
<dbReference type="AlphaFoldDB" id="A0A1A9X4R3"/>
<sequence>MTYSLSYHNNFDVVDTTFDILQLHAPVSSNTRTLISVFLSKQDSHFSSGYYIINIKIVNIFEITQVFKNCINLLLTAHLITLLLLIGLSSCGVCGGKADFIKRYESAYQASEHVYGSAAYKFSLLQQQQFSFGYRLQSR</sequence>
<dbReference type="VEuPathDB" id="VectorBase:GBRI044261"/>
<dbReference type="EnsemblMetazoa" id="GBRI044261-RA">
    <property type="protein sequence ID" value="GBRI044261-PA"/>
    <property type="gene ID" value="GBRI044261"/>
</dbReference>
<accession>A0A1A9X4R3</accession>
<keyword evidence="1" id="KW-0812">Transmembrane</keyword>
<reference evidence="2" key="2">
    <citation type="submission" date="2020-05" db="UniProtKB">
        <authorList>
            <consortium name="EnsemblMetazoa"/>
        </authorList>
    </citation>
    <scope>IDENTIFICATION</scope>
    <source>
        <strain evidence="2">IAEA</strain>
    </source>
</reference>
<proteinExistence type="predicted"/>
<keyword evidence="3" id="KW-1185">Reference proteome</keyword>
<keyword evidence="1" id="KW-1133">Transmembrane helix</keyword>
<dbReference type="Proteomes" id="UP000091820">
    <property type="component" value="Unassembled WGS sequence"/>
</dbReference>
<name>A0A1A9X4R3_9MUSC</name>